<keyword evidence="5" id="KW-1185">Reference proteome</keyword>
<keyword evidence="1" id="KW-0539">Nucleus</keyword>
<protein>
    <recommendedName>
        <fullName evidence="3">Zn(2)-C6 fungal-type domain-containing protein</fullName>
    </recommendedName>
</protein>
<dbReference type="InterPro" id="IPR021858">
    <property type="entry name" value="Fun_TF"/>
</dbReference>
<feature type="domain" description="Zn(2)-C6 fungal-type" evidence="3">
    <location>
        <begin position="19"/>
        <end position="49"/>
    </location>
</feature>
<proteinExistence type="predicted"/>
<evidence type="ECO:0000259" key="3">
    <source>
        <dbReference type="PROSITE" id="PS50048"/>
    </source>
</evidence>
<dbReference type="PANTHER" id="PTHR47657:SF12">
    <property type="entry name" value="ZN(II)2CYS6 TRANSCRIPTION FACTOR (EUROFUNG)"/>
    <property type="match status" value="1"/>
</dbReference>
<dbReference type="InterPro" id="IPR001138">
    <property type="entry name" value="Zn2Cys6_DnaBD"/>
</dbReference>
<dbReference type="AlphaFoldDB" id="A0AAQ3M925"/>
<dbReference type="InterPro" id="IPR052400">
    <property type="entry name" value="Zn2-C6_fungal_TF"/>
</dbReference>
<organism evidence="4 5">
    <name type="scientific">Acrodontium crateriforme</name>
    <dbReference type="NCBI Taxonomy" id="150365"/>
    <lineage>
        <taxon>Eukaryota</taxon>
        <taxon>Fungi</taxon>
        <taxon>Dikarya</taxon>
        <taxon>Ascomycota</taxon>
        <taxon>Pezizomycotina</taxon>
        <taxon>Dothideomycetes</taxon>
        <taxon>Dothideomycetidae</taxon>
        <taxon>Mycosphaerellales</taxon>
        <taxon>Teratosphaeriaceae</taxon>
        <taxon>Acrodontium</taxon>
    </lineage>
</organism>
<dbReference type="PROSITE" id="PS00463">
    <property type="entry name" value="ZN2_CY6_FUNGAL_1"/>
    <property type="match status" value="1"/>
</dbReference>
<dbReference type="GO" id="GO:0008270">
    <property type="term" value="F:zinc ion binding"/>
    <property type="evidence" value="ECO:0007669"/>
    <property type="project" value="InterPro"/>
</dbReference>
<dbReference type="PANTHER" id="PTHR47657">
    <property type="entry name" value="STEROL REGULATORY ELEMENT-BINDING PROTEIN ECM22"/>
    <property type="match status" value="1"/>
</dbReference>
<dbReference type="CDD" id="cd00067">
    <property type="entry name" value="GAL4"/>
    <property type="match status" value="1"/>
</dbReference>
<feature type="compositionally biased region" description="Polar residues" evidence="2">
    <location>
        <begin position="56"/>
        <end position="66"/>
    </location>
</feature>
<name>A0AAQ3M925_9PEZI</name>
<dbReference type="GO" id="GO:0000981">
    <property type="term" value="F:DNA-binding transcription factor activity, RNA polymerase II-specific"/>
    <property type="evidence" value="ECO:0007669"/>
    <property type="project" value="InterPro"/>
</dbReference>
<dbReference type="PROSITE" id="PS50048">
    <property type="entry name" value="ZN2_CY6_FUNGAL_2"/>
    <property type="match status" value="1"/>
</dbReference>
<dbReference type="Gene3D" id="4.10.240.10">
    <property type="entry name" value="Zn(2)-C6 fungal-type DNA-binding domain"/>
    <property type="match status" value="1"/>
</dbReference>
<dbReference type="Pfam" id="PF00172">
    <property type="entry name" value="Zn_clus"/>
    <property type="match status" value="1"/>
</dbReference>
<evidence type="ECO:0000256" key="2">
    <source>
        <dbReference type="SAM" id="MobiDB-lite"/>
    </source>
</evidence>
<gene>
    <name evidence="4" type="ORF">R9X50_00640000</name>
</gene>
<reference evidence="4 5" key="1">
    <citation type="submission" date="2023-11" db="EMBL/GenBank/DDBJ databases">
        <title>An acidophilic fungus is an integral part of prey digestion in a carnivorous sundew plant.</title>
        <authorList>
            <person name="Tsai I.J."/>
        </authorList>
    </citation>
    <scope>NUCLEOTIDE SEQUENCE [LARGE SCALE GENOMIC DNA]</scope>
    <source>
        <strain evidence="4">169a</strain>
    </source>
</reference>
<dbReference type="SUPFAM" id="SSF57701">
    <property type="entry name" value="Zn2/Cys6 DNA-binding domain"/>
    <property type="match status" value="1"/>
</dbReference>
<evidence type="ECO:0000256" key="1">
    <source>
        <dbReference type="ARBA" id="ARBA00023242"/>
    </source>
</evidence>
<accession>A0AAQ3M925</accession>
<dbReference type="SMART" id="SM00066">
    <property type="entry name" value="GAL4"/>
    <property type="match status" value="1"/>
</dbReference>
<dbReference type="EMBL" id="CP138589">
    <property type="protein sequence ID" value="WPH03520.1"/>
    <property type="molecule type" value="Genomic_DNA"/>
</dbReference>
<evidence type="ECO:0000313" key="4">
    <source>
        <dbReference type="EMBL" id="WPH03520.1"/>
    </source>
</evidence>
<dbReference type="Proteomes" id="UP001303373">
    <property type="component" value="Chromosome 10"/>
</dbReference>
<sequence>MPNTGAGPSRRSHTKSRKGCKTCKRRHIRCDETFPQCRNCTKHQVRCDYSEGIGSDTESQRQSPEQPSVMLTPGSESRIRQWEETNTFPYPALEIFPPPQTQEYSKNELRLIHHLSSMSNDLLMKGTSDLTVWTTQLPRFLRIASSYPYVMHALLSFSANHLAWVQSSAETRSMSLHHGSIALRGLHEAIGNFSIENADAVLAASLLLLWQATDYRSWASLRAGIQSVLGAMHSWGHNSVFAEHIVEEDLLANAFRTHRRKPSMDVTDRASVLTNVAYSLHRLQMTIGGQELESGWVSQLASYIQQLQALEPSLPAEEQFNCLYQLRKWMFWVPVSLLQQQDGHGPALLTIAHFYATALALEPLFLDLGSSFCSAMALGPLEAIVNVTDAMRSEHGMDSSAMEIASLMQFPRQTAMDYRTRAMQSQASHRMGSPMLNVEPDTFSYTTIGNLSPAFTPSAPHYTESGRPLSTHFLEVPSQASFTYGTQTWGAQPSPGFPPHDFPATATEEHDFGGMSLDGLRGGIPPRIHHINLHPPYQGPYHPSHWS</sequence>
<dbReference type="InterPro" id="IPR036864">
    <property type="entry name" value="Zn2-C6_fun-type_DNA-bd_sf"/>
</dbReference>
<dbReference type="Pfam" id="PF11951">
    <property type="entry name" value="Fungal_trans_2"/>
    <property type="match status" value="1"/>
</dbReference>
<evidence type="ECO:0000313" key="5">
    <source>
        <dbReference type="Proteomes" id="UP001303373"/>
    </source>
</evidence>
<feature type="region of interest" description="Disordered" evidence="2">
    <location>
        <begin position="52"/>
        <end position="75"/>
    </location>
</feature>